<proteinExistence type="predicted"/>
<name>A0A9P6KR73_9PLEO</name>
<feature type="compositionally biased region" description="Polar residues" evidence="1">
    <location>
        <begin position="69"/>
        <end position="78"/>
    </location>
</feature>
<feature type="region of interest" description="Disordered" evidence="1">
    <location>
        <begin position="1"/>
        <end position="20"/>
    </location>
</feature>
<dbReference type="AlphaFoldDB" id="A0A9P6KR73"/>
<comment type="caution">
    <text evidence="2">The sequence shown here is derived from an EMBL/GenBank/DDBJ whole genome shotgun (WGS) entry which is preliminary data.</text>
</comment>
<accession>A0A9P6KR73</accession>
<reference evidence="2" key="1">
    <citation type="journal article" date="2020" name="Mol. Plant Microbe Interact.">
        <title>Genome Sequence of the Biocontrol Agent Coniothyrium minitans strain Conio (IMI 134523).</title>
        <authorList>
            <person name="Patel D."/>
            <person name="Shittu T.A."/>
            <person name="Baroncelli R."/>
            <person name="Muthumeenakshi S."/>
            <person name="Osborne T.H."/>
            <person name="Janganan T.K."/>
            <person name="Sreenivasaprasad S."/>
        </authorList>
    </citation>
    <scope>NUCLEOTIDE SEQUENCE</scope>
    <source>
        <strain evidence="2">Conio</strain>
    </source>
</reference>
<evidence type="ECO:0000313" key="2">
    <source>
        <dbReference type="EMBL" id="KAF9735892.1"/>
    </source>
</evidence>
<dbReference type="EMBL" id="WJXW01000005">
    <property type="protein sequence ID" value="KAF9735892.1"/>
    <property type="molecule type" value="Genomic_DNA"/>
</dbReference>
<dbReference type="Proteomes" id="UP000756921">
    <property type="component" value="Unassembled WGS sequence"/>
</dbReference>
<evidence type="ECO:0000256" key="1">
    <source>
        <dbReference type="SAM" id="MobiDB-lite"/>
    </source>
</evidence>
<keyword evidence="3" id="KW-1185">Reference proteome</keyword>
<protein>
    <submittedName>
        <fullName evidence="2">Uncharacterized protein</fullName>
    </submittedName>
</protein>
<feature type="region of interest" description="Disordered" evidence="1">
    <location>
        <begin position="58"/>
        <end position="78"/>
    </location>
</feature>
<sequence>MGALKRSAATLALPKGNGGPDPIVMAGSDQYYSIEYDDDDLRRWIKKSKVKKVDGIFTGMARKPKEKTNQGSQTSRGK</sequence>
<gene>
    <name evidence="2" type="ORF">PMIN01_05807</name>
</gene>
<evidence type="ECO:0000313" key="3">
    <source>
        <dbReference type="Proteomes" id="UP000756921"/>
    </source>
</evidence>
<organism evidence="2 3">
    <name type="scientific">Paraphaeosphaeria minitans</name>
    <dbReference type="NCBI Taxonomy" id="565426"/>
    <lineage>
        <taxon>Eukaryota</taxon>
        <taxon>Fungi</taxon>
        <taxon>Dikarya</taxon>
        <taxon>Ascomycota</taxon>
        <taxon>Pezizomycotina</taxon>
        <taxon>Dothideomycetes</taxon>
        <taxon>Pleosporomycetidae</taxon>
        <taxon>Pleosporales</taxon>
        <taxon>Massarineae</taxon>
        <taxon>Didymosphaeriaceae</taxon>
        <taxon>Paraphaeosphaeria</taxon>
    </lineage>
</organism>